<proteinExistence type="predicted"/>
<keyword evidence="1" id="KW-0805">Transcription regulation</keyword>
<dbReference type="Gene3D" id="1.10.10.10">
    <property type="entry name" value="Winged helix-like DNA-binding domain superfamily/Winged helix DNA-binding domain"/>
    <property type="match status" value="1"/>
</dbReference>
<dbReference type="RefSeq" id="WP_205175254.1">
    <property type="nucleotide sequence ID" value="NZ_JAFBDZ010000006.1"/>
</dbReference>
<dbReference type="PROSITE" id="PS51071">
    <property type="entry name" value="HTH_RPIR"/>
    <property type="match status" value="1"/>
</dbReference>
<dbReference type="InterPro" id="IPR047640">
    <property type="entry name" value="RpiR-like"/>
</dbReference>
<dbReference type="InterPro" id="IPR036388">
    <property type="entry name" value="WH-like_DNA-bd_sf"/>
</dbReference>
<dbReference type="Pfam" id="PF01418">
    <property type="entry name" value="HTH_6"/>
    <property type="match status" value="1"/>
</dbReference>
<feature type="domain" description="HTH rpiR-type" evidence="4">
    <location>
        <begin position="2"/>
        <end position="78"/>
    </location>
</feature>
<dbReference type="PANTHER" id="PTHR30514:SF1">
    <property type="entry name" value="HTH-TYPE TRANSCRIPTIONAL REGULATOR HEXR-RELATED"/>
    <property type="match status" value="1"/>
</dbReference>
<dbReference type="CDD" id="cd05013">
    <property type="entry name" value="SIS_RpiR"/>
    <property type="match status" value="1"/>
</dbReference>
<feature type="domain" description="SIS" evidence="5">
    <location>
        <begin position="116"/>
        <end position="256"/>
    </location>
</feature>
<name>A0ABS2NJD1_9BACI</name>
<dbReference type="InterPro" id="IPR000281">
    <property type="entry name" value="HTH_RpiR"/>
</dbReference>
<evidence type="ECO:0000313" key="7">
    <source>
        <dbReference type="Proteomes" id="UP001646157"/>
    </source>
</evidence>
<dbReference type="SUPFAM" id="SSF46689">
    <property type="entry name" value="Homeodomain-like"/>
    <property type="match status" value="1"/>
</dbReference>
<dbReference type="InterPro" id="IPR009057">
    <property type="entry name" value="Homeodomain-like_sf"/>
</dbReference>
<dbReference type="SUPFAM" id="SSF53697">
    <property type="entry name" value="SIS domain"/>
    <property type="match status" value="1"/>
</dbReference>
<comment type="caution">
    <text evidence="6">The sequence shown here is derived from an EMBL/GenBank/DDBJ whole genome shotgun (WGS) entry which is preliminary data.</text>
</comment>
<gene>
    <name evidence="6" type="ORF">JOC86_004546</name>
</gene>
<evidence type="ECO:0000259" key="5">
    <source>
        <dbReference type="PROSITE" id="PS51464"/>
    </source>
</evidence>
<accession>A0ABS2NJD1</accession>
<dbReference type="Pfam" id="PF01380">
    <property type="entry name" value="SIS"/>
    <property type="match status" value="1"/>
</dbReference>
<sequence length="257" mass="29429">MQTFFKRLLQHRDDLSTLEKQVLDFFVQNPERVLQVKLDELSKDLFVSTATISRTCQQIGFQGFQDFKYALGKNKEQEEENSITKPSSFFPAHKKRFIKDLELTLSYIDENKIEKVANEIHQSTHVELFGMGNSLPPCVDAAKKLMLAGKICNAREDWDELKSVASIMGSNDLAILVSNSGETKNMLQFADILKDRNVKTVAITGRHHNQLQEKVHLSLHTHITTAYFGELDMCSRFPLSLVLDFIILAYLKKVKDY</sequence>
<organism evidence="6 7">
    <name type="scientific">Rossellomorea pakistanensis</name>
    <dbReference type="NCBI Taxonomy" id="992288"/>
    <lineage>
        <taxon>Bacteria</taxon>
        <taxon>Bacillati</taxon>
        <taxon>Bacillota</taxon>
        <taxon>Bacilli</taxon>
        <taxon>Bacillales</taxon>
        <taxon>Bacillaceae</taxon>
        <taxon>Rossellomorea</taxon>
    </lineage>
</organism>
<keyword evidence="2 6" id="KW-0238">DNA-binding</keyword>
<evidence type="ECO:0000259" key="4">
    <source>
        <dbReference type="PROSITE" id="PS51071"/>
    </source>
</evidence>
<keyword evidence="3" id="KW-0804">Transcription</keyword>
<dbReference type="PANTHER" id="PTHR30514">
    <property type="entry name" value="GLUCOKINASE"/>
    <property type="match status" value="1"/>
</dbReference>
<evidence type="ECO:0000256" key="1">
    <source>
        <dbReference type="ARBA" id="ARBA00023015"/>
    </source>
</evidence>
<protein>
    <submittedName>
        <fullName evidence="6">DNA-binding MurR/RpiR family transcriptional regulator</fullName>
    </submittedName>
</protein>
<dbReference type="PROSITE" id="PS51464">
    <property type="entry name" value="SIS"/>
    <property type="match status" value="1"/>
</dbReference>
<dbReference type="InterPro" id="IPR035472">
    <property type="entry name" value="RpiR-like_SIS"/>
</dbReference>
<dbReference type="GO" id="GO:0003677">
    <property type="term" value="F:DNA binding"/>
    <property type="evidence" value="ECO:0007669"/>
    <property type="project" value="UniProtKB-KW"/>
</dbReference>
<keyword evidence="7" id="KW-1185">Reference proteome</keyword>
<dbReference type="Proteomes" id="UP001646157">
    <property type="component" value="Unassembled WGS sequence"/>
</dbReference>
<evidence type="ECO:0000256" key="2">
    <source>
        <dbReference type="ARBA" id="ARBA00023125"/>
    </source>
</evidence>
<evidence type="ECO:0000313" key="6">
    <source>
        <dbReference type="EMBL" id="MBM7587971.1"/>
    </source>
</evidence>
<reference evidence="6 7" key="1">
    <citation type="submission" date="2021-01" db="EMBL/GenBank/DDBJ databases">
        <title>Genomic Encyclopedia of Type Strains, Phase IV (KMG-IV): sequencing the most valuable type-strain genomes for metagenomic binning, comparative biology and taxonomic classification.</title>
        <authorList>
            <person name="Goeker M."/>
        </authorList>
    </citation>
    <scope>NUCLEOTIDE SEQUENCE [LARGE SCALE GENOMIC DNA]</scope>
    <source>
        <strain evidence="6 7">DSM 24834</strain>
    </source>
</reference>
<dbReference type="InterPro" id="IPR001347">
    <property type="entry name" value="SIS_dom"/>
</dbReference>
<dbReference type="EMBL" id="JAFBDZ010000006">
    <property type="protein sequence ID" value="MBM7587971.1"/>
    <property type="molecule type" value="Genomic_DNA"/>
</dbReference>
<dbReference type="InterPro" id="IPR046348">
    <property type="entry name" value="SIS_dom_sf"/>
</dbReference>
<dbReference type="Gene3D" id="3.40.50.10490">
    <property type="entry name" value="Glucose-6-phosphate isomerase like protein, domain 1"/>
    <property type="match status" value="1"/>
</dbReference>
<evidence type="ECO:0000256" key="3">
    <source>
        <dbReference type="ARBA" id="ARBA00023163"/>
    </source>
</evidence>